<name>A0A1F5GD52_9BACT</name>
<sequence length="159" mass="17939">MGDFADFTDEAIGELSKLGKTALDQITGKSPASDLSSKIKQQTNQQTQSLWNEIAKFAQSATAQFSGDKPVTSSEIAKMAKKDDKFSQASQEEIRQKILQIYREYEKKKKHKEMMEQQTEKQQEQQQVAELHERQKAKEIVVPAVGKARAEIGKNYGSE</sequence>
<gene>
    <name evidence="2" type="ORF">A3D07_03235</name>
</gene>
<dbReference type="Proteomes" id="UP000177124">
    <property type="component" value="Unassembled WGS sequence"/>
</dbReference>
<comment type="caution">
    <text evidence="2">The sequence shown here is derived from an EMBL/GenBank/DDBJ whole genome shotgun (WGS) entry which is preliminary data.</text>
</comment>
<dbReference type="EMBL" id="MFBF01000065">
    <property type="protein sequence ID" value="OGD89774.1"/>
    <property type="molecule type" value="Genomic_DNA"/>
</dbReference>
<evidence type="ECO:0000313" key="3">
    <source>
        <dbReference type="Proteomes" id="UP000177124"/>
    </source>
</evidence>
<accession>A0A1F5GD52</accession>
<dbReference type="STRING" id="1797716.A3D07_03235"/>
<proteinExistence type="predicted"/>
<dbReference type="AlphaFoldDB" id="A0A1F5GD52"/>
<evidence type="ECO:0000256" key="1">
    <source>
        <dbReference type="SAM" id="MobiDB-lite"/>
    </source>
</evidence>
<organism evidence="2 3">
    <name type="scientific">Candidatus Curtissbacteria bacterium RIFCSPHIGHO2_02_FULL_42_15</name>
    <dbReference type="NCBI Taxonomy" id="1797716"/>
    <lineage>
        <taxon>Bacteria</taxon>
        <taxon>Candidatus Curtissiibacteriota</taxon>
    </lineage>
</organism>
<protein>
    <submittedName>
        <fullName evidence="2">Uncharacterized protein</fullName>
    </submittedName>
</protein>
<feature type="compositionally biased region" description="Basic and acidic residues" evidence="1">
    <location>
        <begin position="110"/>
        <end position="123"/>
    </location>
</feature>
<feature type="region of interest" description="Disordered" evidence="1">
    <location>
        <begin position="110"/>
        <end position="134"/>
    </location>
</feature>
<reference evidence="2 3" key="1">
    <citation type="journal article" date="2016" name="Nat. Commun.">
        <title>Thousands of microbial genomes shed light on interconnected biogeochemical processes in an aquifer system.</title>
        <authorList>
            <person name="Anantharaman K."/>
            <person name="Brown C.T."/>
            <person name="Hug L.A."/>
            <person name="Sharon I."/>
            <person name="Castelle C.J."/>
            <person name="Probst A.J."/>
            <person name="Thomas B.C."/>
            <person name="Singh A."/>
            <person name="Wilkins M.J."/>
            <person name="Karaoz U."/>
            <person name="Brodie E.L."/>
            <person name="Williams K.H."/>
            <person name="Hubbard S.S."/>
            <person name="Banfield J.F."/>
        </authorList>
    </citation>
    <scope>NUCLEOTIDE SEQUENCE [LARGE SCALE GENOMIC DNA]</scope>
</reference>
<evidence type="ECO:0000313" key="2">
    <source>
        <dbReference type="EMBL" id="OGD89774.1"/>
    </source>
</evidence>